<protein>
    <submittedName>
        <fullName evidence="2">Uncharacterized protein</fullName>
    </submittedName>
</protein>
<keyword evidence="1" id="KW-0472">Membrane</keyword>
<proteinExistence type="predicted"/>
<organism evidence="2 3">
    <name type="scientific">Glossina brevipalpis</name>
    <dbReference type="NCBI Taxonomy" id="37001"/>
    <lineage>
        <taxon>Eukaryota</taxon>
        <taxon>Metazoa</taxon>
        <taxon>Ecdysozoa</taxon>
        <taxon>Arthropoda</taxon>
        <taxon>Hexapoda</taxon>
        <taxon>Insecta</taxon>
        <taxon>Pterygota</taxon>
        <taxon>Neoptera</taxon>
        <taxon>Endopterygota</taxon>
        <taxon>Diptera</taxon>
        <taxon>Brachycera</taxon>
        <taxon>Muscomorpha</taxon>
        <taxon>Hippoboscoidea</taxon>
        <taxon>Glossinidae</taxon>
        <taxon>Glossina</taxon>
    </lineage>
</organism>
<sequence length="104" mass="12339">MKYMVWIYFQQINIIPRFPWLHIISSVSISYNLIYILRDECKARMIVSAFPDEDKIMLSKNAKNIISKRISTSIEKDMEAKNVTRAENHRRLMINVCFKAREVA</sequence>
<name>A0A1A9WRI0_9MUSC</name>
<dbReference type="AlphaFoldDB" id="A0A1A9WRI0"/>
<reference evidence="2" key="2">
    <citation type="submission" date="2020-05" db="UniProtKB">
        <authorList>
            <consortium name="EnsemblMetazoa"/>
        </authorList>
    </citation>
    <scope>IDENTIFICATION</scope>
    <source>
        <strain evidence="2">IAEA</strain>
    </source>
</reference>
<dbReference type="EnsemblMetazoa" id="GBRI029480-RA">
    <property type="protein sequence ID" value="GBRI029480-PA"/>
    <property type="gene ID" value="GBRI029480"/>
</dbReference>
<evidence type="ECO:0000313" key="3">
    <source>
        <dbReference type="Proteomes" id="UP000091820"/>
    </source>
</evidence>
<dbReference type="Proteomes" id="UP000091820">
    <property type="component" value="Unassembled WGS sequence"/>
</dbReference>
<evidence type="ECO:0000313" key="2">
    <source>
        <dbReference type="EnsemblMetazoa" id="GBRI029480-PA"/>
    </source>
</evidence>
<feature type="transmembrane region" description="Helical" evidence="1">
    <location>
        <begin position="20"/>
        <end position="37"/>
    </location>
</feature>
<dbReference type="VEuPathDB" id="VectorBase:GBRI029480"/>
<accession>A0A1A9WRI0</accession>
<keyword evidence="1" id="KW-0812">Transmembrane</keyword>
<evidence type="ECO:0000256" key="1">
    <source>
        <dbReference type="SAM" id="Phobius"/>
    </source>
</evidence>
<reference evidence="3" key="1">
    <citation type="submission" date="2014-03" db="EMBL/GenBank/DDBJ databases">
        <authorList>
            <person name="Aksoy S."/>
            <person name="Warren W."/>
            <person name="Wilson R.K."/>
        </authorList>
    </citation>
    <scope>NUCLEOTIDE SEQUENCE [LARGE SCALE GENOMIC DNA]</scope>
    <source>
        <strain evidence="3">IAEA</strain>
    </source>
</reference>
<keyword evidence="1" id="KW-1133">Transmembrane helix</keyword>
<keyword evidence="3" id="KW-1185">Reference proteome</keyword>